<protein>
    <submittedName>
        <fullName evidence="2">Uncharacterized protein</fullName>
    </submittedName>
</protein>
<dbReference type="Proteomes" id="UP001066276">
    <property type="component" value="Chromosome 2_2"/>
</dbReference>
<name>A0AAV7UTX4_PLEWA</name>
<evidence type="ECO:0000313" key="3">
    <source>
        <dbReference type="Proteomes" id="UP001066276"/>
    </source>
</evidence>
<gene>
    <name evidence="2" type="ORF">NDU88_001164</name>
</gene>
<reference evidence="2" key="1">
    <citation type="journal article" date="2022" name="bioRxiv">
        <title>Sequencing and chromosome-scale assembly of the giantPleurodeles waltlgenome.</title>
        <authorList>
            <person name="Brown T."/>
            <person name="Elewa A."/>
            <person name="Iarovenko S."/>
            <person name="Subramanian E."/>
            <person name="Araus A.J."/>
            <person name="Petzold A."/>
            <person name="Susuki M."/>
            <person name="Suzuki K.-i.T."/>
            <person name="Hayashi T."/>
            <person name="Toyoda A."/>
            <person name="Oliveira C."/>
            <person name="Osipova E."/>
            <person name="Leigh N.D."/>
            <person name="Simon A."/>
            <person name="Yun M.H."/>
        </authorList>
    </citation>
    <scope>NUCLEOTIDE SEQUENCE</scope>
    <source>
        <strain evidence="2">20211129_DDA</strain>
        <tissue evidence="2">Liver</tissue>
    </source>
</reference>
<comment type="caution">
    <text evidence="2">The sequence shown here is derived from an EMBL/GenBank/DDBJ whole genome shotgun (WGS) entry which is preliminary data.</text>
</comment>
<feature type="compositionally biased region" description="Basic and acidic residues" evidence="1">
    <location>
        <begin position="88"/>
        <end position="97"/>
    </location>
</feature>
<proteinExistence type="predicted"/>
<organism evidence="2 3">
    <name type="scientific">Pleurodeles waltl</name>
    <name type="common">Iberian ribbed newt</name>
    <dbReference type="NCBI Taxonomy" id="8319"/>
    <lineage>
        <taxon>Eukaryota</taxon>
        <taxon>Metazoa</taxon>
        <taxon>Chordata</taxon>
        <taxon>Craniata</taxon>
        <taxon>Vertebrata</taxon>
        <taxon>Euteleostomi</taxon>
        <taxon>Amphibia</taxon>
        <taxon>Batrachia</taxon>
        <taxon>Caudata</taxon>
        <taxon>Salamandroidea</taxon>
        <taxon>Salamandridae</taxon>
        <taxon>Pleurodelinae</taxon>
        <taxon>Pleurodeles</taxon>
    </lineage>
</organism>
<dbReference type="AlphaFoldDB" id="A0AAV7UTX4"/>
<keyword evidence="3" id="KW-1185">Reference proteome</keyword>
<feature type="region of interest" description="Disordered" evidence="1">
    <location>
        <begin position="63"/>
        <end position="105"/>
    </location>
</feature>
<evidence type="ECO:0000313" key="2">
    <source>
        <dbReference type="EMBL" id="KAJ1191849.1"/>
    </source>
</evidence>
<evidence type="ECO:0000256" key="1">
    <source>
        <dbReference type="SAM" id="MobiDB-lite"/>
    </source>
</evidence>
<dbReference type="EMBL" id="JANPWB010000004">
    <property type="protein sequence ID" value="KAJ1191849.1"/>
    <property type="molecule type" value="Genomic_DNA"/>
</dbReference>
<feature type="region of interest" description="Disordered" evidence="1">
    <location>
        <begin position="17"/>
        <end position="41"/>
    </location>
</feature>
<sequence>MRLARETPCCEDLRTVARGYNTTQRGSNADAPPSGEMGEDRPRLLPEYISSAAYLAIAVRASIGPPTPHRFNYGRKDRNEPPGGQWPGEEHTPDPTPRRTQFRSASASPALSGLLHWGSCCQRKREYSAPSGSFLHHISALTEQRMYAGEKLPCCLPLTMSA</sequence>
<accession>A0AAV7UTX4</accession>